<dbReference type="AlphaFoldDB" id="A0AAW0E5R3"/>
<protein>
    <submittedName>
        <fullName evidence="2">Uncharacterized protein</fullName>
    </submittedName>
</protein>
<keyword evidence="1" id="KW-0472">Membrane</keyword>
<feature type="transmembrane region" description="Helical" evidence="1">
    <location>
        <begin position="90"/>
        <end position="109"/>
    </location>
</feature>
<evidence type="ECO:0000256" key="1">
    <source>
        <dbReference type="SAM" id="Phobius"/>
    </source>
</evidence>
<comment type="caution">
    <text evidence="2">The sequence shown here is derived from an EMBL/GenBank/DDBJ whole genome shotgun (WGS) entry which is preliminary data.</text>
</comment>
<proteinExistence type="predicted"/>
<reference evidence="2 3" key="1">
    <citation type="journal article" date="2024" name="J Genomics">
        <title>Draft genome sequencing and assembly of Favolaschia claudopus CIRM-BRFM 2984 isolated from oak limbs.</title>
        <authorList>
            <person name="Navarro D."/>
            <person name="Drula E."/>
            <person name="Chaduli D."/>
            <person name="Cazenave R."/>
            <person name="Ahrendt S."/>
            <person name="Wang J."/>
            <person name="Lipzen A."/>
            <person name="Daum C."/>
            <person name="Barry K."/>
            <person name="Grigoriev I.V."/>
            <person name="Favel A."/>
            <person name="Rosso M.N."/>
            <person name="Martin F."/>
        </authorList>
    </citation>
    <scope>NUCLEOTIDE SEQUENCE [LARGE SCALE GENOMIC DNA]</scope>
    <source>
        <strain evidence="2 3">CIRM-BRFM 2984</strain>
    </source>
</reference>
<keyword evidence="1" id="KW-1133">Transmembrane helix</keyword>
<keyword evidence="1" id="KW-0812">Transmembrane</keyword>
<dbReference type="Proteomes" id="UP001362999">
    <property type="component" value="Unassembled WGS sequence"/>
</dbReference>
<name>A0AAW0E5R3_9AGAR</name>
<accession>A0AAW0E5R3</accession>
<evidence type="ECO:0000313" key="2">
    <source>
        <dbReference type="EMBL" id="KAK7059395.1"/>
    </source>
</evidence>
<keyword evidence="3" id="KW-1185">Reference proteome</keyword>
<sequence>MVQLGIQFVQIGNDEEATRSLKMLDDDLSKESGIWVRLDKLCWLWAHQSKDIVDTTPYSELSPVTGDGLAADDLHVSCLPPPPSPLTPPTLLVVVVVVVVAVAVASPFLQCIQASSYNFKDAMYSHHTTSNDFPGILGHDTSLPRYLPPPTTIFFKTQFILTTTTEEVTAALANEVPLKVSGPLSTTLYVMPSLSLGNAPML</sequence>
<organism evidence="2 3">
    <name type="scientific">Favolaschia claudopus</name>
    <dbReference type="NCBI Taxonomy" id="2862362"/>
    <lineage>
        <taxon>Eukaryota</taxon>
        <taxon>Fungi</taxon>
        <taxon>Dikarya</taxon>
        <taxon>Basidiomycota</taxon>
        <taxon>Agaricomycotina</taxon>
        <taxon>Agaricomycetes</taxon>
        <taxon>Agaricomycetidae</taxon>
        <taxon>Agaricales</taxon>
        <taxon>Marasmiineae</taxon>
        <taxon>Mycenaceae</taxon>
        <taxon>Favolaschia</taxon>
    </lineage>
</organism>
<evidence type="ECO:0000313" key="3">
    <source>
        <dbReference type="Proteomes" id="UP001362999"/>
    </source>
</evidence>
<dbReference type="EMBL" id="JAWWNJ010000003">
    <property type="protein sequence ID" value="KAK7059395.1"/>
    <property type="molecule type" value="Genomic_DNA"/>
</dbReference>
<gene>
    <name evidence="2" type="ORF">R3P38DRAFT_3167756</name>
</gene>